<name>A0A1X7LSC4_9BACL</name>
<evidence type="ECO:0000313" key="4">
    <source>
        <dbReference type="EMBL" id="SMG56781.1"/>
    </source>
</evidence>
<gene>
    <name evidence="4" type="ORF">SAMN06295960_4260</name>
</gene>
<evidence type="ECO:0000259" key="3">
    <source>
        <dbReference type="PROSITE" id="PS50893"/>
    </source>
</evidence>
<keyword evidence="5" id="KW-1185">Reference proteome</keyword>
<dbReference type="GO" id="GO:0005524">
    <property type="term" value="F:ATP binding"/>
    <property type="evidence" value="ECO:0007669"/>
    <property type="project" value="UniProtKB-KW"/>
</dbReference>
<dbReference type="InterPro" id="IPR027417">
    <property type="entry name" value="P-loop_NTPase"/>
</dbReference>
<dbReference type="Proteomes" id="UP000193834">
    <property type="component" value="Unassembled WGS sequence"/>
</dbReference>
<dbReference type="CDD" id="cd03230">
    <property type="entry name" value="ABC_DR_subfamily_A"/>
    <property type="match status" value="1"/>
</dbReference>
<dbReference type="Gene3D" id="3.40.50.300">
    <property type="entry name" value="P-loop containing nucleotide triphosphate hydrolases"/>
    <property type="match status" value="1"/>
</dbReference>
<evidence type="ECO:0000256" key="1">
    <source>
        <dbReference type="ARBA" id="ARBA00022741"/>
    </source>
</evidence>
<evidence type="ECO:0000313" key="5">
    <source>
        <dbReference type="Proteomes" id="UP000193834"/>
    </source>
</evidence>
<dbReference type="EMBL" id="FXAZ01000007">
    <property type="protein sequence ID" value="SMG56781.1"/>
    <property type="molecule type" value="Genomic_DNA"/>
</dbReference>
<reference evidence="4 5" key="1">
    <citation type="submission" date="2017-04" db="EMBL/GenBank/DDBJ databases">
        <authorList>
            <person name="Afonso C.L."/>
            <person name="Miller P.J."/>
            <person name="Scott M.A."/>
            <person name="Spackman E."/>
            <person name="Goraichik I."/>
            <person name="Dimitrov K.M."/>
            <person name="Suarez D.L."/>
            <person name="Swayne D.E."/>
        </authorList>
    </citation>
    <scope>NUCLEOTIDE SEQUENCE [LARGE SCALE GENOMIC DNA]</scope>
    <source>
        <strain evidence="4 5">11</strain>
    </source>
</reference>
<organism evidence="4 5">
    <name type="scientific">Paenibacillus aquistagni</name>
    <dbReference type="NCBI Taxonomy" id="1852522"/>
    <lineage>
        <taxon>Bacteria</taxon>
        <taxon>Bacillati</taxon>
        <taxon>Bacillota</taxon>
        <taxon>Bacilli</taxon>
        <taxon>Bacillales</taxon>
        <taxon>Paenibacillaceae</taxon>
        <taxon>Paenibacillus</taxon>
    </lineage>
</organism>
<dbReference type="InterPro" id="IPR003439">
    <property type="entry name" value="ABC_transporter-like_ATP-bd"/>
</dbReference>
<keyword evidence="2 4" id="KW-0067">ATP-binding</keyword>
<dbReference type="SMART" id="SM00382">
    <property type="entry name" value="AAA"/>
    <property type="match status" value="1"/>
</dbReference>
<dbReference type="PROSITE" id="PS50893">
    <property type="entry name" value="ABC_TRANSPORTER_2"/>
    <property type="match status" value="1"/>
</dbReference>
<accession>A0A1X7LSC4</accession>
<dbReference type="AlphaFoldDB" id="A0A1X7LSC4"/>
<dbReference type="RefSeq" id="WP_085497778.1">
    <property type="nucleotide sequence ID" value="NZ_FXAZ01000007.1"/>
</dbReference>
<evidence type="ECO:0000256" key="2">
    <source>
        <dbReference type="ARBA" id="ARBA00022840"/>
    </source>
</evidence>
<dbReference type="PANTHER" id="PTHR43158:SF5">
    <property type="entry name" value="ABC TRANSPORTER, ATP-BINDING PROTEIN"/>
    <property type="match status" value="1"/>
</dbReference>
<dbReference type="STRING" id="1852522.SAMN06295960_4260"/>
<dbReference type="PANTHER" id="PTHR43158">
    <property type="entry name" value="SKFA PEPTIDE EXPORT ATP-BINDING PROTEIN SKFE"/>
    <property type="match status" value="1"/>
</dbReference>
<proteinExistence type="predicted"/>
<dbReference type="GO" id="GO:0016887">
    <property type="term" value="F:ATP hydrolysis activity"/>
    <property type="evidence" value="ECO:0007669"/>
    <property type="project" value="InterPro"/>
</dbReference>
<dbReference type="Pfam" id="PF00005">
    <property type="entry name" value="ABC_tran"/>
    <property type="match status" value="1"/>
</dbReference>
<keyword evidence="1" id="KW-0547">Nucleotide-binding</keyword>
<protein>
    <submittedName>
        <fullName evidence="4">ABC-2 type transport system ATP-binding protein</fullName>
    </submittedName>
</protein>
<dbReference type="OrthoDB" id="9804819at2"/>
<sequence>MTTSEMSIELQGISKQFKGTQALHKIHAAFEAGSIHGLLGRNGAGKTTLLNIMAGYDLANQGSVVIDGTVLKDQQRLIQQICYVRETEKPWEEYKLKKLLTFFKLNTPNWDEEYAMALMSRYQLNPNKKYSQLSRGMKSLFGAIRGLASRSPITFFDEPVLGLDAAMRQMFYDDLLEDYTKHPRTILISTHLIDESEQLFEYITFIHQGQIMLQGATDAILQRGLTLSGRKEAVERAIQGKQVLHTEQLGGHVGVLLWDVPEEEQRAWQQSGLDVGSASLQKLFVHLTAQSQHAKGGHQ</sequence>
<feature type="domain" description="ABC transporter" evidence="3">
    <location>
        <begin position="8"/>
        <end position="233"/>
    </location>
</feature>
<dbReference type="InterPro" id="IPR003593">
    <property type="entry name" value="AAA+_ATPase"/>
</dbReference>
<dbReference type="SUPFAM" id="SSF52540">
    <property type="entry name" value="P-loop containing nucleoside triphosphate hydrolases"/>
    <property type="match status" value="1"/>
</dbReference>